<dbReference type="OrthoDB" id="33707at10239"/>
<dbReference type="Pfam" id="PF23931">
    <property type="entry name" value="Terminase_6"/>
    <property type="match status" value="1"/>
</dbReference>
<evidence type="ECO:0000313" key="3">
    <source>
        <dbReference type="Proteomes" id="UP000223795"/>
    </source>
</evidence>
<dbReference type="GeneID" id="40072404"/>
<keyword evidence="3" id="KW-1185">Reference proteome</keyword>
<name>A0A1D8ET66_9CAUD</name>
<dbReference type="EMBL" id="KX620748">
    <property type="protein sequence ID" value="AOT24241.1"/>
    <property type="molecule type" value="Genomic_DNA"/>
</dbReference>
<gene>
    <name evidence="2" type="primary">1</name>
    <name evidence="2" type="ORF">ANATOLE_1</name>
</gene>
<accession>A0A1D8ET66</accession>
<dbReference type="Proteomes" id="UP000223795">
    <property type="component" value="Segment"/>
</dbReference>
<protein>
    <submittedName>
        <fullName evidence="2">HTH DNA binding domain protein</fullName>
    </submittedName>
</protein>
<feature type="domain" description="Terminase small subunit actinomycetes phage-type" evidence="1">
    <location>
        <begin position="12"/>
        <end position="99"/>
    </location>
</feature>
<reference evidence="2 3" key="1">
    <citation type="submission" date="2016-07" db="EMBL/GenBank/DDBJ databases">
        <authorList>
            <person name="Modlin R.L."/>
            <person name="Cheng L.S."/>
            <person name="Marinelli L.J."/>
            <person name="Grosset N."/>
            <person name="Gautier M."/>
            <person name="Fitz-Gibbon S."/>
            <person name="Pellegrini M."/>
            <person name="Bowman C.A."/>
            <person name="Russell D.A."/>
            <person name="Jacobs-Sera D."/>
            <person name="Hatfull G.F."/>
        </authorList>
    </citation>
    <scope>NUCLEOTIDE SEQUENCE [LARGE SCALE GENOMIC DNA]</scope>
</reference>
<organism evidence="2 3">
    <name type="scientific">Propionibacterium phage Anatole</name>
    <dbReference type="NCBI Taxonomy" id="1897531"/>
    <lineage>
        <taxon>Viruses</taxon>
        <taxon>Duplodnaviria</taxon>
        <taxon>Heunggongvirae</taxon>
        <taxon>Uroviricota</taxon>
        <taxon>Caudoviricetes</taxon>
        <taxon>Anatolevirus</taxon>
        <taxon>Anatolevirus anatole</taxon>
    </lineage>
</organism>
<evidence type="ECO:0000313" key="2">
    <source>
        <dbReference type="EMBL" id="AOT24241.1"/>
    </source>
</evidence>
<dbReference type="InterPro" id="IPR057630">
    <property type="entry name" value="Terminase_6"/>
</dbReference>
<sequence>MAVFHDESIEGALDRALKNARHLRARDAAAVAVARSLARKIDAWDVIVDWALEDVAETGGKARPAVPQNDNVSAAALLKALQALGLVPPVEKQKTSPAKTPVSALDRFQHGNFTVVNGDG</sequence>
<dbReference type="KEGG" id="vg:40072404"/>
<dbReference type="RefSeq" id="YP_009596749.1">
    <property type="nucleotide sequence ID" value="NC_041890.1"/>
</dbReference>
<evidence type="ECO:0000259" key="1">
    <source>
        <dbReference type="Pfam" id="PF23931"/>
    </source>
</evidence>
<proteinExistence type="predicted"/>